<evidence type="ECO:0000259" key="4">
    <source>
        <dbReference type="SMART" id="SM00822"/>
    </source>
</evidence>
<evidence type="ECO:0000256" key="1">
    <source>
        <dbReference type="ARBA" id="ARBA00006484"/>
    </source>
</evidence>
<dbReference type="PANTHER" id="PTHR43618:SF8">
    <property type="entry name" value="7ALPHA-HYDROXYSTEROID DEHYDROGENASE"/>
    <property type="match status" value="1"/>
</dbReference>
<dbReference type="InterPro" id="IPR002347">
    <property type="entry name" value="SDR_fam"/>
</dbReference>
<name>A0A1H3HI71_9BACI</name>
<dbReference type="InterPro" id="IPR057326">
    <property type="entry name" value="KR_dom"/>
</dbReference>
<feature type="domain" description="Ketoreductase" evidence="4">
    <location>
        <begin position="12"/>
        <end position="182"/>
    </location>
</feature>
<dbReference type="SMART" id="SM00822">
    <property type="entry name" value="PKS_KR"/>
    <property type="match status" value="1"/>
</dbReference>
<dbReference type="RefSeq" id="WP_093107768.1">
    <property type="nucleotide sequence ID" value="NZ_FNOS01000005.1"/>
</dbReference>
<dbReference type="NCBIfam" id="NF005559">
    <property type="entry name" value="PRK07231.1"/>
    <property type="match status" value="1"/>
</dbReference>
<evidence type="ECO:0000256" key="3">
    <source>
        <dbReference type="ARBA" id="ARBA00023002"/>
    </source>
</evidence>
<dbReference type="InterPro" id="IPR052178">
    <property type="entry name" value="Sec_Metab_Biosynth_SDR"/>
</dbReference>
<keyword evidence="2" id="KW-0521">NADP</keyword>
<evidence type="ECO:0000313" key="6">
    <source>
        <dbReference type="Proteomes" id="UP000198647"/>
    </source>
</evidence>
<dbReference type="PRINTS" id="PR00081">
    <property type="entry name" value="GDHRDH"/>
</dbReference>
<reference evidence="5 6" key="1">
    <citation type="submission" date="2016-10" db="EMBL/GenBank/DDBJ databases">
        <authorList>
            <person name="Varghese N."/>
            <person name="Submissions S."/>
        </authorList>
    </citation>
    <scope>NUCLEOTIDE SEQUENCE [LARGE SCALE GENOMIC DNA]</scope>
    <source>
        <strain evidence="5 6">DSM 20748</strain>
    </source>
</reference>
<dbReference type="Gene3D" id="3.40.50.720">
    <property type="entry name" value="NAD(P)-binding Rossmann-like Domain"/>
    <property type="match status" value="1"/>
</dbReference>
<gene>
    <name evidence="5" type="ORF">SAMN04488081_2201</name>
</gene>
<dbReference type="Pfam" id="PF13561">
    <property type="entry name" value="adh_short_C2"/>
    <property type="match status" value="1"/>
</dbReference>
<dbReference type="Proteomes" id="UP000198647">
    <property type="component" value="Unassembled WGS sequence"/>
</dbReference>
<keyword evidence="3" id="KW-0560">Oxidoreductase</keyword>
<sequence length="259" mass="27505">MHVLDYFKMEGKTVVITGGGRGLGAQLAEGMAEAGADVVLCSRKLENCEEKASELTENYGVRTLALECDVTDEDSVRGVIEKVKDEFGTLDVLINNSGATWGAPVLDMPTEAFQKVMNVNVTGTFLMSREAAKVMKQQQSGKIINLSSVAGFGGADSRFMDTIGYNTSKGAVNTFTKDLAVKLAGDNIQVNAIAPGFFPTKMSEGLLSMNGEYILNQTPMKRFGKEGELKGAALFLASGASDYVTGDILTVDGGMHATC</sequence>
<proteinExistence type="inferred from homology"/>
<dbReference type="NCBIfam" id="NF006070">
    <property type="entry name" value="PRK08213.1"/>
    <property type="match status" value="1"/>
</dbReference>
<dbReference type="PANTHER" id="PTHR43618">
    <property type="entry name" value="7-ALPHA-HYDROXYSTEROID DEHYDROGENASE"/>
    <property type="match status" value="1"/>
</dbReference>
<dbReference type="EMBL" id="FNOS01000005">
    <property type="protein sequence ID" value="SDY14484.1"/>
    <property type="molecule type" value="Genomic_DNA"/>
</dbReference>
<dbReference type="SUPFAM" id="SSF51735">
    <property type="entry name" value="NAD(P)-binding Rossmann-fold domains"/>
    <property type="match status" value="1"/>
</dbReference>
<evidence type="ECO:0000256" key="2">
    <source>
        <dbReference type="ARBA" id="ARBA00022857"/>
    </source>
</evidence>
<protein>
    <submittedName>
        <fullName evidence="5">Gluconate 5-dehydrogenase</fullName>
    </submittedName>
</protein>
<organism evidence="5 6">
    <name type="scientific">Salimicrobium album</name>
    <dbReference type="NCBI Taxonomy" id="50717"/>
    <lineage>
        <taxon>Bacteria</taxon>
        <taxon>Bacillati</taxon>
        <taxon>Bacillota</taxon>
        <taxon>Bacilli</taxon>
        <taxon>Bacillales</taxon>
        <taxon>Bacillaceae</taxon>
        <taxon>Salimicrobium</taxon>
    </lineage>
</organism>
<evidence type="ECO:0000313" key="5">
    <source>
        <dbReference type="EMBL" id="SDY14484.1"/>
    </source>
</evidence>
<dbReference type="PRINTS" id="PR00080">
    <property type="entry name" value="SDRFAMILY"/>
</dbReference>
<comment type="similarity">
    <text evidence="1">Belongs to the short-chain dehydrogenases/reductases (SDR) family.</text>
</comment>
<keyword evidence="6" id="KW-1185">Reference proteome</keyword>
<comment type="caution">
    <text evidence="5">The sequence shown here is derived from an EMBL/GenBank/DDBJ whole genome shotgun (WGS) entry which is preliminary data.</text>
</comment>
<dbReference type="InterPro" id="IPR036291">
    <property type="entry name" value="NAD(P)-bd_dom_sf"/>
</dbReference>
<accession>A0A1H3HI71</accession>